<sequence>MSLDSNDKHTEPVLEYIKRYSQNQNLPKYLSGSPVSYLPPIVTEVDATDSRVLEAIQAKHSSSSDSSSSSESHSERKKLEWDNGADIGYNSTSNKRTGRLKKSLSLPESLSNAISKLKNMPSSSTVSNEDVLQSSSEENIEIIVLSSETSSAKSSARAQIDEQLAKSSANKEDAKVLEFHKQINYLKRKIGLPDAQSTPNTEIQTKDVRAGRVQLSSRNSKISEINNLIEEKLQVRTSSSSKSSSSSLEPVKIQKNIKTRVVELNISTPINVKCVKPIDSKTVHPQAIQTESVRCRSIETQCNFQENYEMVDSASSFEYIKVKPGNSKVVTLREPIEVASVVDQHLETLRNLLKSKTFNSSAKRKYIKRLLKELNELETSNETSTSSDLFIPKKVVNSLNLKSDSKSKPVQNKTNGSENEALNCLKSVLLQASSSSQSNSGSLRCSTKQNTKIIPRNCNYSNLSKAQSASEESSEKDSRMHSNDHLVKFAENEREYQLHWINNEINHLSKLKHILETKKTSKSRTNVYNVAQEGGTYRQYVIDCPERIKCAKYLIDGKKYVVSDSQRDSTDTENSIIADIVVKSNEKFTNIKVRTLCLTCRQAQCICGSERTLESRIPSLSDDGASNVCPSCHGMLCVCERIDCCEQNLNSLEQVFEKCCCTYDRPNCGCEFVKRIMDKFQIKRPDASPVAVQTSPIESEQINLQYSSETGNVNSQTRTKESQEKKLEITKLAQHSVPNPEKGNNEPQIHTSLTQNINLQKVNNNDHVAIHTIKEENLAKFTQTELASSSIQHDGFYKATKCCSCSTDNLISVNAGVTQTERIQPDIAIRNSEIDLKNFGTQHERDLIHAGVQTRPKKVLRNFEGQTKVDLESMGVQTDWEYARTFSKLSKATSNIQLVASPLEKNLNTDRIAMQDTETQASASYATSINEARDEIVLKNTETQLGEAINYNKDFGTQSIHHHSIALRDTGTQPTDRLLDIKPKTLKDSRTQYSSSSSSCTKDFGMQSKTILMKNTGTELLGDENQTSLRDSGTQYKSIRLTDMETQRSETDIKPIKITTNESGAQSHQTISLKDTGTQPSGDSLKNFGTQHSTSSMRNRKSSSTQHIQNGFFKDSGTQFEKISSKSTATQSTDESMSADKKKNLLRDSGTQPDCSTEPKLKMIPKDSETQHVDKSQARSLKDSGTQYSYDYLTTDQTREMGTQFSKHRIMLDTSSTPEVTSRKDLEIQANTLKDTGSEPPSKGNLTPDFKDLGTQHSNTTSSQPRSRPLRDIGRQHSVATDSLSTNNTTTNISNSSGSTRVICFCCKQKAFLAEVSYLEENEKSFPICTKCFYTRPRYCSHNYCWTYPSCHWQPTICRCYSQNPAVNKRKPAPVSDGLMYTVTLRNSINHSDNSMKRNIEDVKVQQGWSWKNMKNKENYIKKNNGDTTEKKHKKREHSNGNANEKDCVQYTLMEYLIRNKPGFITTAEYRRQMLLNSRIMRERQKDDKKLHFLENNEKFENQSKYKLFTEKQMKQITRKNYEKLPEVKKKFINKRVNRLRLADRLISNVFAKKVQKSILQGKGNFPIDRPLTNIGNTDHLTA</sequence>
<evidence type="ECO:0000256" key="3">
    <source>
        <dbReference type="ARBA" id="ARBA00023212"/>
    </source>
</evidence>
<organism evidence="6 7">
    <name type="scientific">Hypothenemus hampei</name>
    <name type="common">Coffee berry borer</name>
    <dbReference type="NCBI Taxonomy" id="57062"/>
    <lineage>
        <taxon>Eukaryota</taxon>
        <taxon>Metazoa</taxon>
        <taxon>Ecdysozoa</taxon>
        <taxon>Arthropoda</taxon>
        <taxon>Hexapoda</taxon>
        <taxon>Insecta</taxon>
        <taxon>Pterygota</taxon>
        <taxon>Neoptera</taxon>
        <taxon>Endopterygota</taxon>
        <taxon>Coleoptera</taxon>
        <taxon>Polyphaga</taxon>
        <taxon>Cucujiformia</taxon>
        <taxon>Curculionidae</taxon>
        <taxon>Scolytinae</taxon>
        <taxon>Hypothenemus</taxon>
    </lineage>
</organism>
<feature type="region of interest" description="Disordered" evidence="4">
    <location>
        <begin position="1045"/>
        <end position="1182"/>
    </location>
</feature>
<feature type="compositionally biased region" description="Basic and acidic residues" evidence="4">
    <location>
        <begin position="72"/>
        <end position="81"/>
    </location>
</feature>
<feature type="region of interest" description="Disordered" evidence="4">
    <location>
        <begin position="196"/>
        <end position="215"/>
    </location>
</feature>
<feature type="compositionally biased region" description="Basic and acidic residues" evidence="4">
    <location>
        <begin position="1157"/>
        <end position="1182"/>
    </location>
</feature>
<evidence type="ECO:0000256" key="1">
    <source>
        <dbReference type="ARBA" id="ARBA00004300"/>
    </source>
</evidence>
<feature type="region of interest" description="Disordered" evidence="4">
    <location>
        <begin position="1231"/>
        <end position="1273"/>
    </location>
</feature>
<evidence type="ECO:0000256" key="2">
    <source>
        <dbReference type="ARBA" id="ARBA00022490"/>
    </source>
</evidence>
<feature type="compositionally biased region" description="Basic and acidic residues" evidence="4">
    <location>
        <begin position="1420"/>
        <end position="1430"/>
    </location>
</feature>
<evidence type="ECO:0000313" key="7">
    <source>
        <dbReference type="Proteomes" id="UP001566132"/>
    </source>
</evidence>
<dbReference type="Proteomes" id="UP001566132">
    <property type="component" value="Unassembled WGS sequence"/>
</dbReference>
<gene>
    <name evidence="6" type="ORF">ABEB36_011603</name>
</gene>
<feature type="compositionally biased region" description="Polar residues" evidence="4">
    <location>
        <begin position="1116"/>
        <end position="1136"/>
    </location>
</feature>
<feature type="compositionally biased region" description="Low complexity" evidence="4">
    <location>
        <begin position="1093"/>
        <end position="1105"/>
    </location>
</feature>
<keyword evidence="2" id="KW-0963">Cytoplasm</keyword>
<feature type="compositionally biased region" description="Low complexity" evidence="4">
    <location>
        <begin position="60"/>
        <end position="71"/>
    </location>
</feature>
<feature type="domain" description="ALMS motif" evidence="5">
    <location>
        <begin position="1450"/>
        <end position="1563"/>
    </location>
</feature>
<evidence type="ECO:0000313" key="6">
    <source>
        <dbReference type="EMBL" id="KAL1490934.1"/>
    </source>
</evidence>
<feature type="region of interest" description="Disordered" evidence="4">
    <location>
        <begin position="1420"/>
        <end position="1443"/>
    </location>
</feature>
<evidence type="ECO:0000256" key="4">
    <source>
        <dbReference type="SAM" id="MobiDB-lite"/>
    </source>
</evidence>
<comment type="caution">
    <text evidence="6">The sequence shown here is derived from an EMBL/GenBank/DDBJ whole genome shotgun (WGS) entry which is preliminary data.</text>
</comment>
<protein>
    <recommendedName>
        <fullName evidence="5">ALMS motif domain-containing protein</fullName>
    </recommendedName>
</protein>
<dbReference type="GO" id="GO:0005813">
    <property type="term" value="C:centrosome"/>
    <property type="evidence" value="ECO:0007669"/>
    <property type="project" value="UniProtKB-SubCell"/>
</dbReference>
<keyword evidence="3" id="KW-0206">Cytoskeleton</keyword>
<accession>A0ABD1E8K7</accession>
<name>A0ABD1E8K7_HYPHA</name>
<dbReference type="Pfam" id="PF15309">
    <property type="entry name" value="ALMS_motif"/>
    <property type="match status" value="1"/>
</dbReference>
<feature type="compositionally biased region" description="Polar residues" evidence="4">
    <location>
        <begin position="1255"/>
        <end position="1266"/>
    </location>
</feature>
<dbReference type="InterPro" id="IPR029299">
    <property type="entry name" value="ALMS_motif"/>
</dbReference>
<dbReference type="EMBL" id="JBDJPC010000009">
    <property type="protein sequence ID" value="KAL1490934.1"/>
    <property type="molecule type" value="Genomic_DNA"/>
</dbReference>
<feature type="compositionally biased region" description="Basic and acidic residues" evidence="4">
    <location>
        <begin position="1045"/>
        <end position="1055"/>
    </location>
</feature>
<feature type="region of interest" description="Disordered" evidence="4">
    <location>
        <begin position="54"/>
        <end position="104"/>
    </location>
</feature>
<feature type="compositionally biased region" description="Polar residues" evidence="4">
    <location>
        <begin position="1058"/>
        <end position="1092"/>
    </location>
</feature>
<reference evidence="6 7" key="1">
    <citation type="submission" date="2024-05" db="EMBL/GenBank/DDBJ databases">
        <title>Genetic variation in Jamaican populations of the coffee berry borer (Hypothenemus hampei).</title>
        <authorList>
            <person name="Errbii M."/>
            <person name="Myrie A."/>
        </authorList>
    </citation>
    <scope>NUCLEOTIDE SEQUENCE [LARGE SCALE GENOMIC DNA]</scope>
    <source>
        <strain evidence="6">JA-Hopewell-2020-01-JO</strain>
        <tissue evidence="6">Whole body</tissue>
    </source>
</reference>
<evidence type="ECO:0000259" key="5">
    <source>
        <dbReference type="Pfam" id="PF15309"/>
    </source>
</evidence>
<proteinExistence type="predicted"/>
<comment type="subcellular location">
    <subcellularLocation>
        <location evidence="1">Cytoplasm</location>
        <location evidence="1">Cytoskeleton</location>
        <location evidence="1">Microtubule organizing center</location>
        <location evidence="1">Centrosome</location>
    </subcellularLocation>
</comment>
<keyword evidence="7" id="KW-1185">Reference proteome</keyword>